<evidence type="ECO:0000313" key="3">
    <source>
        <dbReference type="EMBL" id="JAT21592.1"/>
    </source>
</evidence>
<protein>
    <submittedName>
        <fullName evidence="3">Uncharacterized protein</fullName>
    </submittedName>
</protein>
<organism evidence="3">
    <name type="scientific">Graphocephala atropunctata</name>
    <dbReference type="NCBI Taxonomy" id="36148"/>
    <lineage>
        <taxon>Eukaryota</taxon>
        <taxon>Metazoa</taxon>
        <taxon>Ecdysozoa</taxon>
        <taxon>Arthropoda</taxon>
        <taxon>Hexapoda</taxon>
        <taxon>Insecta</taxon>
        <taxon>Pterygota</taxon>
        <taxon>Neoptera</taxon>
        <taxon>Paraneoptera</taxon>
        <taxon>Hemiptera</taxon>
        <taxon>Auchenorrhyncha</taxon>
        <taxon>Membracoidea</taxon>
        <taxon>Cicadellidae</taxon>
        <taxon>Cicadellinae</taxon>
        <taxon>Cicadellini</taxon>
        <taxon>Graphocephala</taxon>
    </lineage>
</organism>
<feature type="region of interest" description="Disordered" evidence="2">
    <location>
        <begin position="117"/>
        <end position="183"/>
    </location>
</feature>
<feature type="region of interest" description="Disordered" evidence="2">
    <location>
        <begin position="1"/>
        <end position="28"/>
    </location>
</feature>
<sequence>NVIGPKHTNSVVLDDYYRNGDNPRSESYSREISPMLMRKIACSHEEKNPLEYASTTVEIKRPDHTYESFSVKNRNKSTDSGHSNLDKRVSEILEKLHNIEEKINVIEKKSTEQKDLRIDFDGQKSSVSVHVKEPKRKSRENKNNGNNNSNSKAETIIEIKHARSQTPSSMERRTSSWEELDTTKRQSNRKIIIKIPNLERCNNHSAALPYHNYRSSYVQNMGHRHSNWCDISNDLKMNPTKIKCYCYNCIVK</sequence>
<dbReference type="EMBL" id="GEBQ01018385">
    <property type="protein sequence ID" value="JAT21592.1"/>
    <property type="molecule type" value="Transcribed_RNA"/>
</dbReference>
<reference evidence="3" key="1">
    <citation type="submission" date="2015-11" db="EMBL/GenBank/DDBJ databases">
        <title>De novo transcriptome assembly of four potential Pierce s Disease insect vectors from Arizona vineyards.</title>
        <authorList>
            <person name="Tassone E.E."/>
        </authorList>
    </citation>
    <scope>NUCLEOTIDE SEQUENCE</scope>
</reference>
<feature type="compositionally biased region" description="Basic and acidic residues" evidence="2">
    <location>
        <begin position="170"/>
        <end position="183"/>
    </location>
</feature>
<keyword evidence="1" id="KW-0175">Coiled coil</keyword>
<proteinExistence type="predicted"/>
<feature type="coiled-coil region" evidence="1">
    <location>
        <begin position="82"/>
        <end position="109"/>
    </location>
</feature>
<gene>
    <name evidence="3" type="ORF">g.11224</name>
</gene>
<feature type="compositionally biased region" description="Low complexity" evidence="2">
    <location>
        <begin position="143"/>
        <end position="152"/>
    </location>
</feature>
<feature type="non-terminal residue" evidence="3">
    <location>
        <position position="252"/>
    </location>
</feature>
<evidence type="ECO:0000256" key="2">
    <source>
        <dbReference type="SAM" id="MobiDB-lite"/>
    </source>
</evidence>
<accession>A0A1B6LD09</accession>
<feature type="compositionally biased region" description="Basic and acidic residues" evidence="2">
    <location>
        <begin position="15"/>
        <end position="28"/>
    </location>
</feature>
<name>A0A1B6LD09_9HEMI</name>
<feature type="non-terminal residue" evidence="3">
    <location>
        <position position="1"/>
    </location>
</feature>
<dbReference type="AlphaFoldDB" id="A0A1B6LD09"/>
<evidence type="ECO:0000256" key="1">
    <source>
        <dbReference type="SAM" id="Coils"/>
    </source>
</evidence>